<dbReference type="InterPro" id="IPR029020">
    <property type="entry name" value="Ammonium/urea_transptr"/>
</dbReference>
<dbReference type="PANTHER" id="PTHR11730:SF58">
    <property type="entry name" value="AMMONIUM TRANSPORTER"/>
    <property type="match status" value="1"/>
</dbReference>
<dbReference type="Pfam" id="PF00909">
    <property type="entry name" value="Ammonium_transp"/>
    <property type="match status" value="1"/>
</dbReference>
<dbReference type="OrthoDB" id="534912at2759"/>
<evidence type="ECO:0000256" key="7">
    <source>
        <dbReference type="ARBA" id="ARBA00023177"/>
    </source>
</evidence>
<dbReference type="EMBL" id="CAJEWN010000005">
    <property type="protein sequence ID" value="CAD2126716.1"/>
    <property type="molecule type" value="Genomic_DNA"/>
</dbReference>
<feature type="transmembrane region" description="Helical" evidence="8">
    <location>
        <begin position="70"/>
        <end position="87"/>
    </location>
</feature>
<evidence type="ECO:0000256" key="5">
    <source>
        <dbReference type="ARBA" id="ARBA00022989"/>
    </source>
</evidence>
<dbReference type="GO" id="GO:0005886">
    <property type="term" value="C:plasma membrane"/>
    <property type="evidence" value="ECO:0007669"/>
    <property type="project" value="TreeGrafter"/>
</dbReference>
<feature type="domain" description="Ammonium transporter AmtB-like" evidence="9">
    <location>
        <begin position="31"/>
        <end position="410"/>
    </location>
</feature>
<dbReference type="Gene3D" id="1.10.3430.10">
    <property type="entry name" value="Ammonium transporter AmtB like domains"/>
    <property type="match status" value="1"/>
</dbReference>
<evidence type="ECO:0000313" key="11">
    <source>
        <dbReference type="Proteomes" id="UP000580250"/>
    </source>
</evidence>
<reference evidence="10 11" key="1">
    <citation type="submission" date="2020-08" db="EMBL/GenBank/DDBJ databases">
        <authorList>
            <person name="Koutsovoulos G."/>
            <person name="Danchin GJ E."/>
        </authorList>
    </citation>
    <scope>NUCLEOTIDE SEQUENCE [LARGE SCALE GENOMIC DNA]</scope>
</reference>
<dbReference type="PANTHER" id="PTHR11730">
    <property type="entry name" value="AMMONIUM TRANSPORTER"/>
    <property type="match status" value="1"/>
</dbReference>
<feature type="transmembrane region" description="Helical" evidence="8">
    <location>
        <begin position="393"/>
        <end position="413"/>
    </location>
</feature>
<accession>A0A6V7TLQ1</accession>
<organism evidence="10 11">
    <name type="scientific">Meloidogyne enterolobii</name>
    <name type="common">Root-knot nematode worm</name>
    <name type="synonym">Meloidogyne mayaguensis</name>
    <dbReference type="NCBI Taxonomy" id="390850"/>
    <lineage>
        <taxon>Eukaryota</taxon>
        <taxon>Metazoa</taxon>
        <taxon>Ecdysozoa</taxon>
        <taxon>Nematoda</taxon>
        <taxon>Chromadorea</taxon>
        <taxon>Rhabditida</taxon>
        <taxon>Tylenchina</taxon>
        <taxon>Tylenchomorpha</taxon>
        <taxon>Tylenchoidea</taxon>
        <taxon>Meloidogynidae</taxon>
        <taxon>Meloidogyninae</taxon>
        <taxon>Meloidogyne</taxon>
    </lineage>
</organism>
<evidence type="ECO:0000256" key="2">
    <source>
        <dbReference type="ARBA" id="ARBA00005887"/>
    </source>
</evidence>
<evidence type="ECO:0000259" key="9">
    <source>
        <dbReference type="Pfam" id="PF00909"/>
    </source>
</evidence>
<feature type="transmembrane region" description="Helical" evidence="8">
    <location>
        <begin position="120"/>
        <end position="139"/>
    </location>
</feature>
<keyword evidence="5 8" id="KW-1133">Transmembrane helix</keyword>
<feature type="transmembrane region" description="Helical" evidence="8">
    <location>
        <begin position="339"/>
        <end position="358"/>
    </location>
</feature>
<sequence length="416" mass="45685">MEPSYSSFGHNPYNIPYNEANLTAFQDDGIWLISCSFSIWTMVSGFGLLESGRVSSKDEVNIMVKNIVDVVFGGLSYWMFGFGFTYGKDFPNPYIGIGYFFYNPDEAGQASDQAWHYARFFFQMSFATTTSTIVSAAMAERIRLKPYIVITYLMTLVHSITAHWVWSEDGFLHQLEVVDAAGCSVVHLVGGVSGLAATLYLKPRQARFGERGSAHMSNPTNALLGTFMLWWGWLAFNTGSTLGVAYNRWRLASRSAMVTLLSSIGGGCTSIIISLVSTRKCQIDLLIDGLLASLVSTTAGCHSLRPIDSIAVGAIGAALALSVYPLVERLEIDDPVGVIPVHVIGSVWGMICVGIFSYEDRETAIEDPRNKGVTGNRYGLFHGGDFELIKVKFFLLFGLVVGFSNNVFICLLMEDK</sequence>
<comment type="caution">
    <text evidence="10">The sequence shown here is derived from an EMBL/GenBank/DDBJ whole genome shotgun (WGS) entry which is preliminary data.</text>
</comment>
<protein>
    <recommendedName>
        <fullName evidence="9">Ammonium transporter AmtB-like domain-containing protein</fullName>
    </recommendedName>
</protein>
<feature type="transmembrane region" description="Helical" evidence="8">
    <location>
        <begin position="146"/>
        <end position="166"/>
    </location>
</feature>
<dbReference type="AlphaFoldDB" id="A0A6V7TLQ1"/>
<evidence type="ECO:0000256" key="6">
    <source>
        <dbReference type="ARBA" id="ARBA00023136"/>
    </source>
</evidence>
<evidence type="ECO:0000256" key="4">
    <source>
        <dbReference type="ARBA" id="ARBA00022692"/>
    </source>
</evidence>
<feature type="transmembrane region" description="Helical" evidence="8">
    <location>
        <begin position="178"/>
        <end position="201"/>
    </location>
</feature>
<keyword evidence="4 8" id="KW-0812">Transmembrane</keyword>
<evidence type="ECO:0000313" key="10">
    <source>
        <dbReference type="EMBL" id="CAD2126716.1"/>
    </source>
</evidence>
<dbReference type="SUPFAM" id="SSF111352">
    <property type="entry name" value="Ammonium transporter"/>
    <property type="match status" value="1"/>
</dbReference>
<gene>
    <name evidence="10" type="ORF">MENT_LOCUS1653</name>
</gene>
<dbReference type="FunFam" id="1.10.3430.10:FF:000008">
    <property type="entry name" value="Ammonium transporter"/>
    <property type="match status" value="1"/>
</dbReference>
<dbReference type="GO" id="GO:0008519">
    <property type="term" value="F:ammonium channel activity"/>
    <property type="evidence" value="ECO:0007669"/>
    <property type="project" value="InterPro"/>
</dbReference>
<keyword evidence="3" id="KW-0813">Transport</keyword>
<dbReference type="GO" id="GO:0097272">
    <property type="term" value="P:ammonium homeostasis"/>
    <property type="evidence" value="ECO:0007669"/>
    <property type="project" value="TreeGrafter"/>
</dbReference>
<feature type="transmembrane region" description="Helical" evidence="8">
    <location>
        <begin position="29"/>
        <end position="49"/>
    </location>
</feature>
<evidence type="ECO:0000256" key="3">
    <source>
        <dbReference type="ARBA" id="ARBA00022448"/>
    </source>
</evidence>
<keyword evidence="6 8" id="KW-0472">Membrane</keyword>
<proteinExistence type="inferred from homology"/>
<keyword evidence="7" id="KW-0924">Ammonia transport</keyword>
<name>A0A6V7TLQ1_MELEN</name>
<evidence type="ECO:0000256" key="1">
    <source>
        <dbReference type="ARBA" id="ARBA00004141"/>
    </source>
</evidence>
<dbReference type="Proteomes" id="UP000580250">
    <property type="component" value="Unassembled WGS sequence"/>
</dbReference>
<feature type="transmembrane region" description="Helical" evidence="8">
    <location>
        <begin position="222"/>
        <end position="246"/>
    </location>
</feature>
<evidence type="ECO:0000256" key="8">
    <source>
        <dbReference type="SAM" id="Phobius"/>
    </source>
</evidence>
<comment type="subcellular location">
    <subcellularLocation>
        <location evidence="1">Membrane</location>
        <topology evidence="1">Multi-pass membrane protein</topology>
    </subcellularLocation>
</comment>
<feature type="transmembrane region" description="Helical" evidence="8">
    <location>
        <begin position="258"/>
        <end position="278"/>
    </location>
</feature>
<comment type="similarity">
    <text evidence="2">Belongs to the ammonia transporter channel (TC 1.A.11.2) family.</text>
</comment>
<dbReference type="InterPro" id="IPR024041">
    <property type="entry name" value="NH4_transpt_AmtB-like_dom"/>
</dbReference>